<keyword evidence="3" id="KW-1185">Reference proteome</keyword>
<sequence length="71" mass="7887">METTNAITTIIESASADPQGFAVAAGAGLMFFIVAAYLLSFGMAIWGTKPTDRPEIMKAHREMWKVRPWRK</sequence>
<evidence type="ECO:0000313" key="3">
    <source>
        <dbReference type="Proteomes" id="UP001610818"/>
    </source>
</evidence>
<accession>A0ABW7QIK0</accession>
<organism evidence="2 3">
    <name type="scientific">Streptomyces longisporoflavus</name>
    <dbReference type="NCBI Taxonomy" id="28044"/>
    <lineage>
        <taxon>Bacteria</taxon>
        <taxon>Bacillati</taxon>
        <taxon>Actinomycetota</taxon>
        <taxon>Actinomycetes</taxon>
        <taxon>Kitasatosporales</taxon>
        <taxon>Streptomycetaceae</taxon>
        <taxon>Streptomyces</taxon>
    </lineage>
</organism>
<reference evidence="2 3" key="1">
    <citation type="submission" date="2024-10" db="EMBL/GenBank/DDBJ databases">
        <title>The Natural Products Discovery Center: Release of the First 8490 Sequenced Strains for Exploring Actinobacteria Biosynthetic Diversity.</title>
        <authorList>
            <person name="Kalkreuter E."/>
            <person name="Kautsar S.A."/>
            <person name="Yang D."/>
            <person name="Bader C.D."/>
            <person name="Teijaro C.N."/>
            <person name="Fluegel L."/>
            <person name="Davis C.M."/>
            <person name="Simpson J.R."/>
            <person name="Lauterbach L."/>
            <person name="Steele A.D."/>
            <person name="Gui C."/>
            <person name="Meng S."/>
            <person name="Li G."/>
            <person name="Viehrig K."/>
            <person name="Ye F."/>
            <person name="Su P."/>
            <person name="Kiefer A.F."/>
            <person name="Nichols A."/>
            <person name="Cepeda A.J."/>
            <person name="Yan W."/>
            <person name="Fan B."/>
            <person name="Jiang Y."/>
            <person name="Adhikari A."/>
            <person name="Zheng C.-J."/>
            <person name="Schuster L."/>
            <person name="Cowan T.M."/>
            <person name="Smanski M.J."/>
            <person name="Chevrette M.G."/>
            <person name="De Carvalho L.P.S."/>
            <person name="Shen B."/>
        </authorList>
    </citation>
    <scope>NUCLEOTIDE SEQUENCE [LARGE SCALE GENOMIC DNA]</scope>
    <source>
        <strain evidence="2 3">NPDC017990</strain>
    </source>
</reference>
<keyword evidence="1" id="KW-0472">Membrane</keyword>
<dbReference type="RefSeq" id="WP_397708956.1">
    <property type="nucleotide sequence ID" value="NZ_JBIRGN010000001.1"/>
</dbReference>
<dbReference type="EMBL" id="JBIRGQ010000001">
    <property type="protein sequence ID" value="MFH8544799.1"/>
    <property type="molecule type" value="Genomic_DNA"/>
</dbReference>
<dbReference type="Proteomes" id="UP001610818">
    <property type="component" value="Unassembled WGS sequence"/>
</dbReference>
<comment type="caution">
    <text evidence="2">The sequence shown here is derived from an EMBL/GenBank/DDBJ whole genome shotgun (WGS) entry which is preliminary data.</text>
</comment>
<keyword evidence="1" id="KW-0812">Transmembrane</keyword>
<evidence type="ECO:0000313" key="2">
    <source>
        <dbReference type="EMBL" id="MFH8544799.1"/>
    </source>
</evidence>
<proteinExistence type="predicted"/>
<name>A0ABW7QIK0_9ACTN</name>
<evidence type="ECO:0000256" key="1">
    <source>
        <dbReference type="SAM" id="Phobius"/>
    </source>
</evidence>
<keyword evidence="1" id="KW-1133">Transmembrane helix</keyword>
<gene>
    <name evidence="2" type="ORF">ACH4F9_07310</name>
</gene>
<feature type="transmembrane region" description="Helical" evidence="1">
    <location>
        <begin position="20"/>
        <end position="48"/>
    </location>
</feature>
<protein>
    <submittedName>
        <fullName evidence="2">Uncharacterized protein</fullName>
    </submittedName>
</protein>